<organism evidence="1 2">
    <name type="scientific">Racocetra persica</name>
    <dbReference type="NCBI Taxonomy" id="160502"/>
    <lineage>
        <taxon>Eukaryota</taxon>
        <taxon>Fungi</taxon>
        <taxon>Fungi incertae sedis</taxon>
        <taxon>Mucoromycota</taxon>
        <taxon>Glomeromycotina</taxon>
        <taxon>Glomeromycetes</taxon>
        <taxon>Diversisporales</taxon>
        <taxon>Gigasporaceae</taxon>
        <taxon>Racocetra</taxon>
    </lineage>
</organism>
<evidence type="ECO:0000313" key="2">
    <source>
        <dbReference type="Proteomes" id="UP000789920"/>
    </source>
</evidence>
<reference evidence="1" key="1">
    <citation type="submission" date="2021-06" db="EMBL/GenBank/DDBJ databases">
        <authorList>
            <person name="Kallberg Y."/>
            <person name="Tangrot J."/>
            <person name="Rosling A."/>
        </authorList>
    </citation>
    <scope>NUCLEOTIDE SEQUENCE</scope>
    <source>
        <strain evidence="1">MA461A</strain>
    </source>
</reference>
<dbReference type="EMBL" id="CAJVQC010146282">
    <property type="protein sequence ID" value="CAG8845338.1"/>
    <property type="molecule type" value="Genomic_DNA"/>
</dbReference>
<keyword evidence="2" id="KW-1185">Reference proteome</keyword>
<proteinExistence type="predicted"/>
<evidence type="ECO:0000313" key="1">
    <source>
        <dbReference type="EMBL" id="CAG8845338.1"/>
    </source>
</evidence>
<dbReference type="Proteomes" id="UP000789920">
    <property type="component" value="Unassembled WGS sequence"/>
</dbReference>
<accession>A0ACA9SP27</accession>
<sequence>MDKPTVLTKQSIPVANNTNSSFSSLNFDENTKAYIDTACQALSNMII</sequence>
<comment type="caution">
    <text evidence="1">The sequence shown here is derived from an EMBL/GenBank/DDBJ whole genome shotgun (WGS) entry which is preliminary data.</text>
</comment>
<name>A0ACA9SP27_9GLOM</name>
<protein>
    <submittedName>
        <fullName evidence="1">4865_t:CDS:1</fullName>
    </submittedName>
</protein>
<gene>
    <name evidence="1" type="ORF">RPERSI_LOCUS33622</name>
</gene>
<feature type="non-terminal residue" evidence="1">
    <location>
        <position position="47"/>
    </location>
</feature>